<evidence type="ECO:0000256" key="2">
    <source>
        <dbReference type="ARBA" id="ARBA00022741"/>
    </source>
</evidence>
<dbReference type="InterPro" id="IPR011009">
    <property type="entry name" value="Kinase-like_dom_sf"/>
</dbReference>
<sequence length="448" mass="47378">MEPLDSDVDPLVIGPFELLAVLGEGGMGRAYLARRLPLDNLGPELEAGYYLAEGDEDRENTLSVVKVISPKYLQSTQQDEDEKRARFAREISAVRAVVSDRVPSLLAADPEAAQPWLAIDYVHGPDLSTMIKKNDVFSVGPYAALGLALVEALRAIHGAKLLHRDLKPGNVVLGPTGPVVLDFGLAVLVDRRTSQAVTKTGLGFGSAGYMPLEQATDLKRVKEPADVYALGATLFFAATGRPPFPLGPMLVSPVWDDVDKTFIPLLAKILVPIPEQRPSLDGVEQGLLELLVQHGLSSEDADAQLREVVERAGLAPELPPSAIESAANAEVQAAAQQAVDAGAAPDAPWVGGDDLFAQLFASDELEVVGPEPMQEPGDGYSPTLIDPANVVTVPLTPADAPSGRTTMILPIEPPQAGAVAQAPSRVAPAAALRVAKYLREAYARSGTL</sequence>
<protein>
    <submittedName>
        <fullName evidence="6">Serine/threonine protein kinase</fullName>
    </submittedName>
</protein>
<name>A0ABZ1U7D0_9ACTN</name>
<dbReference type="Gene3D" id="1.10.510.10">
    <property type="entry name" value="Transferase(Phosphotransferase) domain 1"/>
    <property type="match status" value="1"/>
</dbReference>
<dbReference type="PROSITE" id="PS50011">
    <property type="entry name" value="PROTEIN_KINASE_DOM"/>
    <property type="match status" value="1"/>
</dbReference>
<dbReference type="GO" id="GO:0004674">
    <property type="term" value="F:protein serine/threonine kinase activity"/>
    <property type="evidence" value="ECO:0007669"/>
    <property type="project" value="UniProtKB-KW"/>
</dbReference>
<organism evidence="6 7">
    <name type="scientific">Kitasatospora purpeofusca</name>
    <dbReference type="NCBI Taxonomy" id="67352"/>
    <lineage>
        <taxon>Bacteria</taxon>
        <taxon>Bacillati</taxon>
        <taxon>Actinomycetota</taxon>
        <taxon>Actinomycetes</taxon>
        <taxon>Kitasatosporales</taxon>
        <taxon>Streptomycetaceae</taxon>
        <taxon>Kitasatospora</taxon>
    </lineage>
</organism>
<evidence type="ECO:0000256" key="4">
    <source>
        <dbReference type="ARBA" id="ARBA00022840"/>
    </source>
</evidence>
<dbReference type="Pfam" id="PF00069">
    <property type="entry name" value="Pkinase"/>
    <property type="match status" value="1"/>
</dbReference>
<dbReference type="PANTHER" id="PTHR43289:SF34">
    <property type="entry name" value="SERINE_THREONINE-PROTEIN KINASE YBDM-RELATED"/>
    <property type="match status" value="1"/>
</dbReference>
<feature type="domain" description="Protein kinase" evidence="5">
    <location>
        <begin position="16"/>
        <end position="291"/>
    </location>
</feature>
<evidence type="ECO:0000259" key="5">
    <source>
        <dbReference type="PROSITE" id="PS50011"/>
    </source>
</evidence>
<proteinExistence type="predicted"/>
<keyword evidence="6" id="KW-0723">Serine/threonine-protein kinase</keyword>
<keyword evidence="7" id="KW-1185">Reference proteome</keyword>
<evidence type="ECO:0000256" key="3">
    <source>
        <dbReference type="ARBA" id="ARBA00022777"/>
    </source>
</evidence>
<dbReference type="CDD" id="cd14014">
    <property type="entry name" value="STKc_PknB_like"/>
    <property type="match status" value="1"/>
</dbReference>
<evidence type="ECO:0000313" key="7">
    <source>
        <dbReference type="Proteomes" id="UP001432222"/>
    </source>
</evidence>
<dbReference type="SMART" id="SM00220">
    <property type="entry name" value="S_TKc"/>
    <property type="match status" value="1"/>
</dbReference>
<dbReference type="RefSeq" id="WP_328957052.1">
    <property type="nucleotide sequence ID" value="NZ_CP108110.1"/>
</dbReference>
<gene>
    <name evidence="6" type="ORF">OHA16_27820</name>
</gene>
<evidence type="ECO:0000256" key="1">
    <source>
        <dbReference type="ARBA" id="ARBA00022679"/>
    </source>
</evidence>
<keyword evidence="1" id="KW-0808">Transferase</keyword>
<keyword evidence="3 6" id="KW-0418">Kinase</keyword>
<dbReference type="Proteomes" id="UP001432222">
    <property type="component" value="Chromosome"/>
</dbReference>
<dbReference type="InterPro" id="IPR000719">
    <property type="entry name" value="Prot_kinase_dom"/>
</dbReference>
<dbReference type="EMBL" id="CP108110">
    <property type="protein sequence ID" value="WUQ86430.1"/>
    <property type="molecule type" value="Genomic_DNA"/>
</dbReference>
<keyword evidence="4" id="KW-0067">ATP-binding</keyword>
<accession>A0ABZ1U7D0</accession>
<dbReference type="SUPFAM" id="SSF56112">
    <property type="entry name" value="Protein kinase-like (PK-like)"/>
    <property type="match status" value="1"/>
</dbReference>
<evidence type="ECO:0000313" key="6">
    <source>
        <dbReference type="EMBL" id="WUQ86430.1"/>
    </source>
</evidence>
<dbReference type="InterPro" id="IPR008271">
    <property type="entry name" value="Ser/Thr_kinase_AS"/>
</dbReference>
<keyword evidence="2" id="KW-0547">Nucleotide-binding</keyword>
<dbReference type="PROSITE" id="PS00108">
    <property type="entry name" value="PROTEIN_KINASE_ST"/>
    <property type="match status" value="1"/>
</dbReference>
<reference evidence="6" key="1">
    <citation type="submission" date="2022-10" db="EMBL/GenBank/DDBJ databases">
        <title>The complete genomes of actinobacterial strains from the NBC collection.</title>
        <authorList>
            <person name="Joergensen T.S."/>
            <person name="Alvarez Arevalo M."/>
            <person name="Sterndorff E.B."/>
            <person name="Faurdal D."/>
            <person name="Vuksanovic O."/>
            <person name="Mourched A.-S."/>
            <person name="Charusanti P."/>
            <person name="Shaw S."/>
            <person name="Blin K."/>
            <person name="Weber T."/>
        </authorList>
    </citation>
    <scope>NUCLEOTIDE SEQUENCE</scope>
    <source>
        <strain evidence="6">NBC_00222</strain>
    </source>
</reference>
<dbReference type="Gene3D" id="3.30.200.20">
    <property type="entry name" value="Phosphorylase Kinase, domain 1"/>
    <property type="match status" value="1"/>
</dbReference>
<dbReference type="PANTHER" id="PTHR43289">
    <property type="entry name" value="MITOGEN-ACTIVATED PROTEIN KINASE KINASE KINASE 20-RELATED"/>
    <property type="match status" value="1"/>
</dbReference>